<protein>
    <submittedName>
        <fullName evidence="2">Uncharacterized protein</fullName>
    </submittedName>
</protein>
<organism evidence="2 3">
    <name type="scientific">Collichthys lucidus</name>
    <name type="common">Big head croaker</name>
    <name type="synonym">Sciaena lucida</name>
    <dbReference type="NCBI Taxonomy" id="240159"/>
    <lineage>
        <taxon>Eukaryota</taxon>
        <taxon>Metazoa</taxon>
        <taxon>Chordata</taxon>
        <taxon>Craniata</taxon>
        <taxon>Vertebrata</taxon>
        <taxon>Euteleostomi</taxon>
        <taxon>Actinopterygii</taxon>
        <taxon>Neopterygii</taxon>
        <taxon>Teleostei</taxon>
        <taxon>Neoteleostei</taxon>
        <taxon>Acanthomorphata</taxon>
        <taxon>Eupercaria</taxon>
        <taxon>Sciaenidae</taxon>
        <taxon>Collichthys</taxon>
    </lineage>
</organism>
<gene>
    <name evidence="2" type="ORF">D9C73_012250</name>
</gene>
<keyword evidence="3" id="KW-1185">Reference proteome</keyword>
<evidence type="ECO:0000256" key="1">
    <source>
        <dbReference type="SAM" id="MobiDB-lite"/>
    </source>
</evidence>
<name>A0A4U5UUS6_COLLU</name>
<dbReference type="Proteomes" id="UP000298787">
    <property type="component" value="Chromosome 11"/>
</dbReference>
<reference evidence="2 3" key="1">
    <citation type="submission" date="2019-01" db="EMBL/GenBank/DDBJ databases">
        <title>Genome Assembly of Collichthys lucidus.</title>
        <authorList>
            <person name="Cai M."/>
            <person name="Xiao S."/>
        </authorList>
    </citation>
    <scope>NUCLEOTIDE SEQUENCE [LARGE SCALE GENOMIC DNA]</scope>
    <source>
        <strain evidence="2">JT15FE1705JMU</strain>
        <tissue evidence="2">Muscle</tissue>
    </source>
</reference>
<dbReference type="SUPFAM" id="SSF52047">
    <property type="entry name" value="RNI-like"/>
    <property type="match status" value="1"/>
</dbReference>
<evidence type="ECO:0000313" key="2">
    <source>
        <dbReference type="EMBL" id="TKS78923.1"/>
    </source>
</evidence>
<feature type="region of interest" description="Disordered" evidence="1">
    <location>
        <begin position="7"/>
        <end position="28"/>
    </location>
</feature>
<sequence length="523" mass="58265">MPLFRAWGERDGGGCGGGSRGGAKARPGRRRMKSIEWMGSCEKMDEDGSVLSLTRLCLLSLADNMREVWVKDYTDNYLDHYFFRYIMGPFNSLRVASFSSPGCPSTSPFRSASQSSPSCSLLLSSLLALDIGFGEYEGDSVATAAFLLLSLPCLERVAMEGLAQACCLIQHREFDQTEEFTDREGVPRLGEMWSEWASMGKRERAAADEDEERIFWAEHGSESEEGPSCSQDQAEEKSRRRVLSQSDDECLILRLKDVKGLTCDSLDSVSHLCPNICSISVNADDYEDARGRNQGSLLAAGLQTWSGRLRSLSVSYSGPLVDLLPALQVAGSSLLSLIMEGVKTSPHTPLLDVMKTCPRLKELLISAEPPTTPQEEEGEEDQQDDRDLPQLPHLCSLTLKFSYEHSQMKPVMSWMSLRRVLKCLLTGSSSLEKLSLVSLPCPLNGVLQDVLRRVDDPTDSPLPPLGRIRHIDLQRTDVRMTTVKSLMLQSRRLKCVDVSYCWQISQLDWLDCEAFGKVQVVWL</sequence>
<dbReference type="AlphaFoldDB" id="A0A4U5UUS6"/>
<feature type="region of interest" description="Disordered" evidence="1">
    <location>
        <begin position="218"/>
        <end position="240"/>
    </location>
</feature>
<feature type="region of interest" description="Disordered" evidence="1">
    <location>
        <begin position="366"/>
        <end position="389"/>
    </location>
</feature>
<dbReference type="STRING" id="240159.A0A4U5UUS6"/>
<proteinExistence type="predicted"/>
<dbReference type="EMBL" id="CM014088">
    <property type="protein sequence ID" value="TKS78923.1"/>
    <property type="molecule type" value="Genomic_DNA"/>
</dbReference>
<evidence type="ECO:0000313" key="3">
    <source>
        <dbReference type="Proteomes" id="UP000298787"/>
    </source>
</evidence>
<feature type="compositionally biased region" description="Acidic residues" evidence="1">
    <location>
        <begin position="374"/>
        <end position="384"/>
    </location>
</feature>
<accession>A0A4U5UUS6</accession>